<keyword evidence="1" id="KW-0812">Transmembrane</keyword>
<keyword evidence="3" id="KW-1185">Reference proteome</keyword>
<dbReference type="AlphaFoldDB" id="A0A4R9M3H5"/>
<dbReference type="RefSeq" id="WP_135759299.1">
    <property type="nucleotide sequence ID" value="NZ_RQHW01000013.1"/>
</dbReference>
<name>A0A4R9M3H5_9LEPT</name>
<organism evidence="2 3">
    <name type="scientific">Leptospira idonii</name>
    <dbReference type="NCBI Taxonomy" id="1193500"/>
    <lineage>
        <taxon>Bacteria</taxon>
        <taxon>Pseudomonadati</taxon>
        <taxon>Spirochaetota</taxon>
        <taxon>Spirochaetia</taxon>
        <taxon>Leptospirales</taxon>
        <taxon>Leptospiraceae</taxon>
        <taxon>Leptospira</taxon>
    </lineage>
</organism>
<evidence type="ECO:0000313" key="2">
    <source>
        <dbReference type="EMBL" id="TGN20435.1"/>
    </source>
</evidence>
<feature type="transmembrane region" description="Helical" evidence="1">
    <location>
        <begin position="164"/>
        <end position="184"/>
    </location>
</feature>
<feature type="transmembrane region" description="Helical" evidence="1">
    <location>
        <begin position="128"/>
        <end position="152"/>
    </location>
</feature>
<dbReference type="PANTHER" id="PTHR36844">
    <property type="entry name" value="PROTEASE PRSW"/>
    <property type="match status" value="1"/>
</dbReference>
<dbReference type="InterPro" id="IPR026898">
    <property type="entry name" value="PrsW"/>
</dbReference>
<keyword evidence="2" id="KW-0645">Protease</keyword>
<accession>A0A4R9M3H5</accession>
<feature type="transmembrane region" description="Helical" evidence="1">
    <location>
        <begin position="68"/>
        <end position="91"/>
    </location>
</feature>
<proteinExistence type="predicted"/>
<evidence type="ECO:0000313" key="3">
    <source>
        <dbReference type="Proteomes" id="UP000298058"/>
    </source>
</evidence>
<reference evidence="2" key="1">
    <citation type="journal article" date="2019" name="PLoS Negl. Trop. Dis.">
        <title>Revisiting the worldwide diversity of Leptospira species in the environment.</title>
        <authorList>
            <person name="Vincent A.T."/>
            <person name="Schiettekatte O."/>
            <person name="Bourhy P."/>
            <person name="Veyrier F.J."/>
            <person name="Picardeau M."/>
        </authorList>
    </citation>
    <scope>NUCLEOTIDE SEQUENCE [LARGE SCALE GENOMIC DNA]</scope>
    <source>
        <strain evidence="2">201300427</strain>
    </source>
</reference>
<dbReference type="GO" id="GO:0006508">
    <property type="term" value="P:proteolysis"/>
    <property type="evidence" value="ECO:0007669"/>
    <property type="project" value="UniProtKB-KW"/>
</dbReference>
<dbReference type="Pfam" id="PF13367">
    <property type="entry name" value="PrsW-protease"/>
    <property type="match status" value="1"/>
</dbReference>
<dbReference type="OrthoDB" id="5504276at2"/>
<dbReference type="Proteomes" id="UP000298058">
    <property type="component" value="Unassembled WGS sequence"/>
</dbReference>
<sequence>MMTFGLLAVAILPGFVIVQRYYSKDNLQKEPIGIVLKSFFWGAALVLPAGLLETMFPDPEESNVIESAIHYFLVVGLIEELCKYIAIRLYSAKNSAFNEHFDGIVYGACVGGGFATFENIFYVMDHGFVIGILRAFLSVPGHILWGAIIGHWIAKEKMEGTNPIVALLAGVGISTFLHGGFDFILDVHEYSVFIAPIFVLAPLFIVRWYTTSALKKDKILLQESGFPTLITEKNIQRTESSPLFISLLRSVLYVFSTLFFLFSLFLFPFCIYDYFYGEDQNFETWMFAIPSLSTFIAVGLLFWGKNIKKQSS</sequence>
<dbReference type="GO" id="GO:0008233">
    <property type="term" value="F:peptidase activity"/>
    <property type="evidence" value="ECO:0007669"/>
    <property type="project" value="UniProtKB-KW"/>
</dbReference>
<feature type="transmembrane region" description="Helical" evidence="1">
    <location>
        <begin position="287"/>
        <end position="304"/>
    </location>
</feature>
<dbReference type="PANTHER" id="PTHR36844:SF1">
    <property type="entry name" value="PROTEASE PRSW"/>
    <property type="match status" value="1"/>
</dbReference>
<feature type="transmembrane region" description="Helical" evidence="1">
    <location>
        <begin position="103"/>
        <end position="122"/>
    </location>
</feature>
<feature type="transmembrane region" description="Helical" evidence="1">
    <location>
        <begin position="190"/>
        <end position="209"/>
    </location>
</feature>
<keyword evidence="1" id="KW-0472">Membrane</keyword>
<feature type="transmembrane region" description="Helical" evidence="1">
    <location>
        <begin position="34"/>
        <end position="56"/>
    </location>
</feature>
<protein>
    <submittedName>
        <fullName evidence="2">Protease PrsW</fullName>
    </submittedName>
</protein>
<keyword evidence="1" id="KW-1133">Transmembrane helix</keyword>
<dbReference type="EMBL" id="RQHW01000013">
    <property type="protein sequence ID" value="TGN20435.1"/>
    <property type="molecule type" value="Genomic_DNA"/>
</dbReference>
<keyword evidence="2" id="KW-0378">Hydrolase</keyword>
<gene>
    <name evidence="2" type="ORF">EHS15_04295</name>
</gene>
<evidence type="ECO:0000256" key="1">
    <source>
        <dbReference type="SAM" id="Phobius"/>
    </source>
</evidence>
<feature type="transmembrane region" description="Helical" evidence="1">
    <location>
        <begin position="251"/>
        <end position="275"/>
    </location>
</feature>
<feature type="transmembrane region" description="Helical" evidence="1">
    <location>
        <begin position="6"/>
        <end position="22"/>
    </location>
</feature>
<comment type="caution">
    <text evidence="2">The sequence shown here is derived from an EMBL/GenBank/DDBJ whole genome shotgun (WGS) entry which is preliminary data.</text>
</comment>